<evidence type="ECO:0000313" key="1">
    <source>
        <dbReference type="EMBL" id="ADL52552.1"/>
    </source>
</evidence>
<evidence type="ECO:0000313" key="2">
    <source>
        <dbReference type="Proteomes" id="UP000002730"/>
    </source>
</evidence>
<accession>D9SSA5</accession>
<name>D9SSA5_CLOC7</name>
<gene>
    <name evidence="1" type="ordered locus">Clocel_2856</name>
</gene>
<dbReference type="Proteomes" id="UP000002730">
    <property type="component" value="Chromosome"/>
</dbReference>
<organism evidence="1 2">
    <name type="scientific">Clostridium cellulovorans (strain ATCC 35296 / DSM 3052 / OCM 3 / 743B)</name>
    <dbReference type="NCBI Taxonomy" id="573061"/>
    <lineage>
        <taxon>Bacteria</taxon>
        <taxon>Bacillati</taxon>
        <taxon>Bacillota</taxon>
        <taxon>Clostridia</taxon>
        <taxon>Eubacteriales</taxon>
        <taxon>Clostridiaceae</taxon>
        <taxon>Clostridium</taxon>
    </lineage>
</organism>
<proteinExistence type="predicted"/>
<protein>
    <submittedName>
        <fullName evidence="1">Uncharacterized protein</fullName>
    </submittedName>
</protein>
<dbReference type="RefSeq" id="WP_010075643.1">
    <property type="nucleotide sequence ID" value="NC_014393.1"/>
</dbReference>
<dbReference type="HOGENOM" id="CLU_1774136_0_0_9"/>
<reference evidence="1 2" key="1">
    <citation type="submission" date="2010-08" db="EMBL/GenBank/DDBJ databases">
        <title>Complete sequence of Clostridium cellulovorans 743B.</title>
        <authorList>
            <consortium name="US DOE Joint Genome Institute"/>
            <person name="Lucas S."/>
            <person name="Copeland A."/>
            <person name="Lapidus A."/>
            <person name="Cheng J.-F."/>
            <person name="Bruce D."/>
            <person name="Goodwin L."/>
            <person name="Pitluck S."/>
            <person name="Chertkov O."/>
            <person name="Detter J.C."/>
            <person name="Han C."/>
            <person name="Tapia R."/>
            <person name="Land M."/>
            <person name="Hauser L."/>
            <person name="Chang Y.-J."/>
            <person name="Jeffries C."/>
            <person name="Kyrpides N."/>
            <person name="Ivanova N."/>
            <person name="Mikhailova N."/>
            <person name="Hemme C.L."/>
            <person name="Woyke T."/>
        </authorList>
    </citation>
    <scope>NUCLEOTIDE SEQUENCE [LARGE SCALE GENOMIC DNA]</scope>
    <source>
        <strain evidence="2">ATCC 35296 / DSM 3052 / OCM 3 / 743B</strain>
    </source>
</reference>
<dbReference type="EMBL" id="CP002160">
    <property type="protein sequence ID" value="ADL52552.1"/>
    <property type="molecule type" value="Genomic_DNA"/>
</dbReference>
<sequence>MINLANYEFLSLILFPNRPDTDSELATTLKFAFIYIKELLDFDLTIQGFLPFKLIVEKEIHCILSKTQKIILRECNSENSLLSPTDQILFLLIQFDMTILFFVLAQFDSVQNACLEKQIFSLMSMLQARLYNSLDQYILDYGDESE</sequence>
<dbReference type="AlphaFoldDB" id="D9SSA5"/>
<dbReference type="KEGG" id="ccb:Clocel_2856"/>
<keyword evidence="2" id="KW-1185">Reference proteome</keyword>